<evidence type="ECO:0000256" key="1">
    <source>
        <dbReference type="SAM" id="Phobius"/>
    </source>
</evidence>
<reference evidence="2" key="1">
    <citation type="journal article" date="2021" name="Proc. Natl. Acad. Sci. U.S.A.">
        <title>Global biogeography of chemosynthetic symbionts reveals both localized and globally distributed symbiont groups. .</title>
        <authorList>
            <person name="Osvatic J.T."/>
            <person name="Wilkins L.G.E."/>
            <person name="Leibrecht L."/>
            <person name="Leray M."/>
            <person name="Zauner S."/>
            <person name="Polzin J."/>
            <person name="Camacho Y."/>
            <person name="Gros O."/>
            <person name="van Gils J.A."/>
            <person name="Eisen J.A."/>
            <person name="Petersen J.M."/>
            <person name="Yuen B."/>
        </authorList>
    </citation>
    <scope>NUCLEOTIDE SEQUENCE</scope>
    <source>
        <strain evidence="2">MAGclacostrist055</strain>
    </source>
</reference>
<keyword evidence="1" id="KW-1133">Transmembrane helix</keyword>
<organism evidence="2 3">
    <name type="scientific">Candidatus Thiodiazotropha taylori</name>
    <dbReference type="NCBI Taxonomy" id="2792791"/>
    <lineage>
        <taxon>Bacteria</taxon>
        <taxon>Pseudomonadati</taxon>
        <taxon>Pseudomonadota</taxon>
        <taxon>Gammaproteobacteria</taxon>
        <taxon>Chromatiales</taxon>
        <taxon>Sedimenticolaceae</taxon>
        <taxon>Candidatus Thiodiazotropha</taxon>
    </lineage>
</organism>
<gene>
    <name evidence="2" type="ORF">JAY77_15790</name>
</gene>
<accession>A0A9E4NLQ7</accession>
<sequence>MNPETFFTSMFSGAAGSPVSSGAHGDIYVGGPVRFASTGGGVDNTALLIAGAAFLAYIYLVK</sequence>
<keyword evidence="1" id="KW-0812">Transmembrane</keyword>
<dbReference type="Proteomes" id="UP000886674">
    <property type="component" value="Unassembled WGS sequence"/>
</dbReference>
<proteinExistence type="predicted"/>
<keyword evidence="1" id="KW-0472">Membrane</keyword>
<name>A0A9E4NLQ7_9GAMM</name>
<dbReference type="AlphaFoldDB" id="A0A9E4NLQ7"/>
<comment type="caution">
    <text evidence="2">The sequence shown here is derived from an EMBL/GenBank/DDBJ whole genome shotgun (WGS) entry which is preliminary data.</text>
</comment>
<evidence type="ECO:0000313" key="3">
    <source>
        <dbReference type="Proteomes" id="UP000886674"/>
    </source>
</evidence>
<feature type="transmembrane region" description="Helical" evidence="1">
    <location>
        <begin position="41"/>
        <end position="60"/>
    </location>
</feature>
<protein>
    <submittedName>
        <fullName evidence="2">Uncharacterized protein</fullName>
    </submittedName>
</protein>
<dbReference type="EMBL" id="JAEPCR010000077">
    <property type="protein sequence ID" value="MCG7979591.1"/>
    <property type="molecule type" value="Genomic_DNA"/>
</dbReference>
<evidence type="ECO:0000313" key="2">
    <source>
        <dbReference type="EMBL" id="MCG7979591.1"/>
    </source>
</evidence>